<proteinExistence type="predicted"/>
<reference evidence="2 3" key="1">
    <citation type="journal article" date="2019" name="Appl. Microbiol. Biotechnol.">
        <title>Genome sequence of Isaria javanica and comparative genome analysis insights into family S53 peptidase evolution in fungal entomopathogens.</title>
        <authorList>
            <person name="Lin R."/>
            <person name="Zhang X."/>
            <person name="Xin B."/>
            <person name="Zou M."/>
            <person name="Gao Y."/>
            <person name="Qin F."/>
            <person name="Hu Q."/>
            <person name="Xie B."/>
            <person name="Cheng X."/>
        </authorList>
    </citation>
    <scope>NUCLEOTIDE SEQUENCE [LARGE SCALE GENOMIC DNA]</scope>
    <source>
        <strain evidence="2 3">IJ1G</strain>
    </source>
</reference>
<dbReference type="PANTHER" id="PTHR36114">
    <property type="entry name" value="16.7 KDA PROTEIN IN WHIE LOCUS"/>
    <property type="match status" value="1"/>
</dbReference>
<dbReference type="Pfam" id="PF07883">
    <property type="entry name" value="Cupin_2"/>
    <property type="match status" value="1"/>
</dbReference>
<dbReference type="InterPro" id="IPR052044">
    <property type="entry name" value="PKS_Associated_Protein"/>
</dbReference>
<comment type="caution">
    <text evidence="2">The sequence shown here is derived from an EMBL/GenBank/DDBJ whole genome shotgun (WGS) entry which is preliminary data.</text>
</comment>
<evidence type="ECO:0000313" key="2">
    <source>
        <dbReference type="EMBL" id="TQV92269.1"/>
    </source>
</evidence>
<accession>A0A545US14</accession>
<dbReference type="AlphaFoldDB" id="A0A545US14"/>
<feature type="domain" description="Cupin type-2" evidence="1">
    <location>
        <begin position="37"/>
        <end position="91"/>
    </location>
</feature>
<sequence length="122" mass="13652">MTVSIPKYFSNITDTWSPHLVARVNGQQIKIAKIDGAFVFHLHPESDELFYVLSGRLIMKLEEHEHNIMSAGDMWVVPKGLRHGPVADNAEIMLVEAANTINTGDAPVSARMREVNTRFHGD</sequence>
<evidence type="ECO:0000259" key="1">
    <source>
        <dbReference type="Pfam" id="PF07883"/>
    </source>
</evidence>
<dbReference type="PANTHER" id="PTHR36114:SF1">
    <property type="entry name" value="16.7 KDA PROTEIN IN WHIE LOCUS"/>
    <property type="match status" value="1"/>
</dbReference>
<organism evidence="2 3">
    <name type="scientific">Cordyceps javanica</name>
    <dbReference type="NCBI Taxonomy" id="43265"/>
    <lineage>
        <taxon>Eukaryota</taxon>
        <taxon>Fungi</taxon>
        <taxon>Dikarya</taxon>
        <taxon>Ascomycota</taxon>
        <taxon>Pezizomycotina</taxon>
        <taxon>Sordariomycetes</taxon>
        <taxon>Hypocreomycetidae</taxon>
        <taxon>Hypocreales</taxon>
        <taxon>Cordycipitaceae</taxon>
        <taxon>Cordyceps</taxon>
    </lineage>
</organism>
<dbReference type="InterPro" id="IPR019780">
    <property type="entry name" value="Germin_Mn-BS"/>
</dbReference>
<dbReference type="CDD" id="cd02226">
    <property type="entry name" value="cupin_YdbB-like"/>
    <property type="match status" value="1"/>
</dbReference>
<dbReference type="STRING" id="43265.A0A545US14"/>
<dbReference type="SUPFAM" id="SSF51182">
    <property type="entry name" value="RmlC-like cupins"/>
    <property type="match status" value="1"/>
</dbReference>
<gene>
    <name evidence="2" type="ORF">IF1G_08787</name>
</gene>
<dbReference type="OrthoDB" id="204928at2759"/>
<dbReference type="InterPro" id="IPR013096">
    <property type="entry name" value="Cupin_2"/>
</dbReference>
<dbReference type="Gene3D" id="2.60.120.10">
    <property type="entry name" value="Jelly Rolls"/>
    <property type="match status" value="1"/>
</dbReference>
<dbReference type="GO" id="GO:0030145">
    <property type="term" value="F:manganese ion binding"/>
    <property type="evidence" value="ECO:0007669"/>
    <property type="project" value="InterPro"/>
</dbReference>
<name>A0A545US14_9HYPO</name>
<dbReference type="InterPro" id="IPR011051">
    <property type="entry name" value="RmlC_Cupin_sf"/>
</dbReference>
<keyword evidence="3" id="KW-1185">Reference proteome</keyword>
<dbReference type="Proteomes" id="UP000315783">
    <property type="component" value="Unassembled WGS sequence"/>
</dbReference>
<dbReference type="InterPro" id="IPR014710">
    <property type="entry name" value="RmlC-like_jellyroll"/>
</dbReference>
<dbReference type="PROSITE" id="PS00725">
    <property type="entry name" value="GERMIN"/>
    <property type="match status" value="1"/>
</dbReference>
<evidence type="ECO:0000313" key="3">
    <source>
        <dbReference type="Proteomes" id="UP000315783"/>
    </source>
</evidence>
<dbReference type="EMBL" id="SPUK01000015">
    <property type="protein sequence ID" value="TQV92269.1"/>
    <property type="molecule type" value="Genomic_DNA"/>
</dbReference>
<protein>
    <submittedName>
        <fullName evidence="2">Cupin 2 conserved barrel domain-containing protein</fullName>
    </submittedName>
</protein>